<gene>
    <name evidence="4" type="ORF">Agabi119p4_3408</name>
</gene>
<evidence type="ECO:0000313" key="4">
    <source>
        <dbReference type="EMBL" id="KAF7779063.1"/>
    </source>
</evidence>
<dbReference type="SUPFAM" id="SSF50685">
    <property type="entry name" value="Barwin-like endoglucanases"/>
    <property type="match status" value="1"/>
</dbReference>
<comment type="caution">
    <text evidence="4">The sequence shown here is derived from an EMBL/GenBank/DDBJ whole genome shotgun (WGS) entry which is preliminary data.</text>
</comment>
<dbReference type="Pfam" id="PF03330">
    <property type="entry name" value="DPBB_1"/>
    <property type="match status" value="1"/>
</dbReference>
<proteinExistence type="predicted"/>
<feature type="domain" description="RlpA-like protein double-psi beta-barrel" evidence="3">
    <location>
        <begin position="231"/>
        <end position="326"/>
    </location>
</feature>
<feature type="compositionally biased region" description="Low complexity" evidence="2">
    <location>
        <begin position="187"/>
        <end position="202"/>
    </location>
</feature>
<dbReference type="PANTHER" id="PTHR31836">
    <property type="match status" value="1"/>
</dbReference>
<protein>
    <recommendedName>
        <fullName evidence="3">RlpA-like protein double-psi beta-barrel domain-containing protein</fullName>
    </recommendedName>
</protein>
<evidence type="ECO:0000256" key="1">
    <source>
        <dbReference type="ARBA" id="ARBA00022729"/>
    </source>
</evidence>
<name>A0A8H7KJ56_AGABI</name>
<dbReference type="CDD" id="cd22191">
    <property type="entry name" value="DPBB_RlpA_EXP_N-like"/>
    <property type="match status" value="1"/>
</dbReference>
<dbReference type="InterPro" id="IPR009009">
    <property type="entry name" value="RlpA-like_DPBB"/>
</dbReference>
<dbReference type="InterPro" id="IPR036908">
    <property type="entry name" value="RlpA-like_sf"/>
</dbReference>
<keyword evidence="1" id="KW-0732">Signal</keyword>
<dbReference type="InterPro" id="IPR051477">
    <property type="entry name" value="Expansin_CellWall"/>
</dbReference>
<organism evidence="4 5">
    <name type="scientific">Agaricus bisporus var. burnettii</name>
    <dbReference type="NCBI Taxonomy" id="192524"/>
    <lineage>
        <taxon>Eukaryota</taxon>
        <taxon>Fungi</taxon>
        <taxon>Dikarya</taxon>
        <taxon>Basidiomycota</taxon>
        <taxon>Agaricomycotina</taxon>
        <taxon>Agaricomycetes</taxon>
        <taxon>Agaricomycetidae</taxon>
        <taxon>Agaricales</taxon>
        <taxon>Agaricineae</taxon>
        <taxon>Agaricaceae</taxon>
        <taxon>Agaricus</taxon>
    </lineage>
</organism>
<evidence type="ECO:0000259" key="3">
    <source>
        <dbReference type="Pfam" id="PF03330"/>
    </source>
</evidence>
<evidence type="ECO:0000256" key="2">
    <source>
        <dbReference type="SAM" id="MobiDB-lite"/>
    </source>
</evidence>
<feature type="compositionally biased region" description="Acidic residues" evidence="2">
    <location>
        <begin position="174"/>
        <end position="186"/>
    </location>
</feature>
<reference evidence="4 5" key="1">
    <citation type="journal article" name="Sci. Rep.">
        <title>Telomere-to-telomere assembled and centromere annotated genomes of the two main subspecies of the button mushroom Agaricus bisporus reveal especially polymorphic chromosome ends.</title>
        <authorList>
            <person name="Sonnenberg A.S.M."/>
            <person name="Sedaghat-Telgerd N."/>
            <person name="Lavrijssen B."/>
            <person name="Ohm R.A."/>
            <person name="Hendrickx P.M."/>
            <person name="Scholtmeijer K."/>
            <person name="Baars J.J.P."/>
            <person name="van Peer A."/>
        </authorList>
    </citation>
    <scope>NUCLEOTIDE SEQUENCE [LARGE SCALE GENOMIC DNA]</scope>
    <source>
        <strain evidence="4 5">H119_p4</strain>
    </source>
</reference>
<accession>A0A8H7KJ56</accession>
<feature type="region of interest" description="Disordered" evidence="2">
    <location>
        <begin position="163"/>
        <end position="216"/>
    </location>
</feature>
<dbReference type="Gene3D" id="2.40.40.10">
    <property type="entry name" value="RlpA-like domain"/>
    <property type="match status" value="1"/>
</dbReference>
<evidence type="ECO:0000313" key="5">
    <source>
        <dbReference type="Proteomes" id="UP000629468"/>
    </source>
</evidence>
<sequence>MKVGLGPRIHSESLHRWTLESMLEIRRKSQSRHRTLHGDNRPVVCIRQCRISSRVESHLISPFIPSLLKISRVCLHKYRSPLSFAPTTMFTFASFALFALAISSVTALVVPRGPDAPADWSSSLEDYAGYHARYLAISCYTKHNDPAFFDRCCHPLQNGAQPNPSCPSPSAADDSLDNDDDCEDDSSSAPTPTASPTTATSPTPAPHNNSAAKEQDTDVDLAVDAHIVQGGIATFYYQQGNAGACGHYNSDDALIAAMDYRTYGNTSRKSPLCGKQVEITNTKNHKKVVVTIADACPTCKNKNSIDLSVRAFERIATKDEGEVPITWKYL</sequence>
<dbReference type="AlphaFoldDB" id="A0A8H7KJ56"/>
<dbReference type="PANTHER" id="PTHR31836:SF24">
    <property type="entry name" value="RLPA-LIKE PROTEIN DOUBLE-PSI BETA-BARREL DOMAIN-CONTAINING PROTEIN"/>
    <property type="match status" value="1"/>
</dbReference>
<dbReference type="Proteomes" id="UP000629468">
    <property type="component" value="Unassembled WGS sequence"/>
</dbReference>
<dbReference type="EMBL" id="JABXXO010000004">
    <property type="protein sequence ID" value="KAF7779063.1"/>
    <property type="molecule type" value="Genomic_DNA"/>
</dbReference>